<evidence type="ECO:0000256" key="4">
    <source>
        <dbReference type="ARBA" id="ARBA00023015"/>
    </source>
</evidence>
<comment type="similarity">
    <text evidence="1">Belongs to the Fur family.</text>
</comment>
<evidence type="ECO:0000313" key="10">
    <source>
        <dbReference type="Proteomes" id="UP000012220"/>
    </source>
</evidence>
<dbReference type="AlphaFoldDB" id="N1URP8"/>
<evidence type="ECO:0000313" key="9">
    <source>
        <dbReference type="EMBL" id="EMY24560.1"/>
    </source>
</evidence>
<keyword evidence="8" id="KW-0408">Iron</keyword>
<dbReference type="Gene3D" id="3.30.1490.190">
    <property type="match status" value="1"/>
</dbReference>
<comment type="caution">
    <text evidence="9">The sequence shown here is derived from an EMBL/GenBank/DDBJ whole genome shotgun (WGS) entry which is preliminary data.</text>
</comment>
<accession>N1URP8</accession>
<sequence length="147" mass="16971">MTEKQKDPKIYNSWPYNVESKKTVLRNTKQKGEILKVLEMAKGPLSIKEIYELSRKNLDNLGIATVYRAVNHLMETGTIHEIHLPGESSRFEASRHHHHHFHCKQCDRVYDIEICPIPLDKSPKGFTVDTHEIILYGTCSDCNSKAR</sequence>
<feature type="binding site" evidence="7">
    <location>
        <position position="142"/>
    </location>
    <ligand>
        <name>Zn(2+)</name>
        <dbReference type="ChEBI" id="CHEBI:29105"/>
    </ligand>
</feature>
<comment type="cofactor">
    <cofactor evidence="8">
        <name>Mn(2+)</name>
        <dbReference type="ChEBI" id="CHEBI:29035"/>
    </cofactor>
    <cofactor evidence="8">
        <name>Fe(2+)</name>
        <dbReference type="ChEBI" id="CHEBI:29033"/>
    </cofactor>
    <text evidence="8">Binds 1 Mn(2+) or Fe(2+) ion per subunit.</text>
</comment>
<feature type="binding site" evidence="7">
    <location>
        <position position="106"/>
    </location>
    <ligand>
        <name>Zn(2+)</name>
        <dbReference type="ChEBI" id="CHEBI:29105"/>
    </ligand>
</feature>
<dbReference type="InterPro" id="IPR036390">
    <property type="entry name" value="WH_DNA-bd_sf"/>
</dbReference>
<evidence type="ECO:0000256" key="3">
    <source>
        <dbReference type="ARBA" id="ARBA00022833"/>
    </source>
</evidence>
<evidence type="ECO:0000256" key="1">
    <source>
        <dbReference type="ARBA" id="ARBA00007957"/>
    </source>
</evidence>
<dbReference type="GO" id="GO:0003700">
    <property type="term" value="F:DNA-binding transcription factor activity"/>
    <property type="evidence" value="ECO:0007669"/>
    <property type="project" value="InterPro"/>
</dbReference>
<evidence type="ECO:0000256" key="8">
    <source>
        <dbReference type="PIRSR" id="PIRSR602481-2"/>
    </source>
</evidence>
<dbReference type="PANTHER" id="PTHR33202">
    <property type="entry name" value="ZINC UPTAKE REGULATION PROTEIN"/>
    <property type="match status" value="1"/>
</dbReference>
<feature type="binding site" evidence="7">
    <location>
        <position position="103"/>
    </location>
    <ligand>
        <name>Zn(2+)</name>
        <dbReference type="ChEBI" id="CHEBI:29105"/>
    </ligand>
</feature>
<dbReference type="CDD" id="cd07153">
    <property type="entry name" value="Fur_like"/>
    <property type="match status" value="1"/>
</dbReference>
<gene>
    <name evidence="9" type="ORF">LEP1GSC115_1822</name>
</gene>
<dbReference type="InterPro" id="IPR036388">
    <property type="entry name" value="WH-like_DNA-bd_sf"/>
</dbReference>
<dbReference type="PANTHER" id="PTHR33202:SF22">
    <property type="entry name" value="HYDROGEN PEROXIDE SENSITIVE REPRESSOR"/>
    <property type="match status" value="1"/>
</dbReference>
<dbReference type="GO" id="GO:0045892">
    <property type="term" value="P:negative regulation of DNA-templated transcription"/>
    <property type="evidence" value="ECO:0007669"/>
    <property type="project" value="TreeGrafter"/>
</dbReference>
<dbReference type="InterPro" id="IPR043135">
    <property type="entry name" value="Fur_C"/>
</dbReference>
<comment type="cofactor">
    <cofactor evidence="7">
        <name>Zn(2+)</name>
        <dbReference type="ChEBI" id="CHEBI:29105"/>
    </cofactor>
    <text evidence="7">Binds 1 zinc ion per subunit.</text>
</comment>
<dbReference type="Gene3D" id="1.10.10.10">
    <property type="entry name" value="Winged helix-like DNA-binding domain superfamily/Winged helix DNA-binding domain"/>
    <property type="match status" value="1"/>
</dbReference>
<name>N1URP8_LEPIR</name>
<keyword evidence="6" id="KW-0804">Transcription</keyword>
<evidence type="ECO:0000256" key="7">
    <source>
        <dbReference type="PIRSR" id="PIRSR602481-1"/>
    </source>
</evidence>
<evidence type="ECO:0000256" key="2">
    <source>
        <dbReference type="ARBA" id="ARBA00022491"/>
    </source>
</evidence>
<dbReference type="GO" id="GO:0008270">
    <property type="term" value="F:zinc ion binding"/>
    <property type="evidence" value="ECO:0007669"/>
    <property type="project" value="TreeGrafter"/>
</dbReference>
<dbReference type="Pfam" id="PF01475">
    <property type="entry name" value="FUR"/>
    <property type="match status" value="1"/>
</dbReference>
<dbReference type="GO" id="GO:1900376">
    <property type="term" value="P:regulation of secondary metabolite biosynthetic process"/>
    <property type="evidence" value="ECO:0007669"/>
    <property type="project" value="TreeGrafter"/>
</dbReference>
<feature type="binding site" evidence="8">
    <location>
        <position position="131"/>
    </location>
    <ligand>
        <name>Fe cation</name>
        <dbReference type="ChEBI" id="CHEBI:24875"/>
    </ligand>
</feature>
<reference evidence="9 10" key="1">
    <citation type="submission" date="2013-02" db="EMBL/GenBank/DDBJ databases">
        <authorList>
            <person name="Harkins D.M."/>
            <person name="Durkin A.S."/>
            <person name="Brinkac L.M."/>
            <person name="Haft D.H."/>
            <person name="Selengut J.D."/>
            <person name="Sanka R."/>
            <person name="DePew J."/>
            <person name="Purushe J."/>
            <person name="Picardeau M."/>
            <person name="Werts C."/>
            <person name="Goarant C."/>
            <person name="Vinetz J.M."/>
            <person name="Sutton G.G."/>
            <person name="Nierman W.C."/>
            <person name="Fouts D.E."/>
        </authorList>
    </citation>
    <scope>NUCLEOTIDE SEQUENCE [LARGE SCALE GENOMIC DNA]</scope>
    <source>
        <strain evidence="9 10">200703203</strain>
    </source>
</reference>
<keyword evidence="4" id="KW-0805">Transcription regulation</keyword>
<dbReference type="InterPro" id="IPR002481">
    <property type="entry name" value="FUR"/>
</dbReference>
<keyword evidence="7" id="KW-0479">Metal-binding</keyword>
<feature type="binding site" evidence="8">
    <location>
        <position position="97"/>
    </location>
    <ligand>
        <name>Fe cation</name>
        <dbReference type="ChEBI" id="CHEBI:24875"/>
    </ligand>
</feature>
<evidence type="ECO:0000256" key="5">
    <source>
        <dbReference type="ARBA" id="ARBA00023125"/>
    </source>
</evidence>
<keyword evidence="2" id="KW-0678">Repressor</keyword>
<dbReference type="FunFam" id="1.10.10.10:FF:000663">
    <property type="entry name" value="Ferric uptake regulator family protein"/>
    <property type="match status" value="1"/>
</dbReference>
<evidence type="ECO:0000256" key="6">
    <source>
        <dbReference type="ARBA" id="ARBA00023163"/>
    </source>
</evidence>
<dbReference type="SUPFAM" id="SSF46785">
    <property type="entry name" value="Winged helix' DNA-binding domain"/>
    <property type="match status" value="1"/>
</dbReference>
<dbReference type="BioCyc" id="LINT1085541:G11IQ-3231-MONOMER"/>
<organism evidence="9 10">
    <name type="scientific">Leptospira interrogans serovar Australis str. 200703203</name>
    <dbReference type="NCBI Taxonomy" id="1085541"/>
    <lineage>
        <taxon>Bacteria</taxon>
        <taxon>Pseudomonadati</taxon>
        <taxon>Spirochaetota</taxon>
        <taxon>Spirochaetia</taxon>
        <taxon>Leptospirales</taxon>
        <taxon>Leptospiraceae</taxon>
        <taxon>Leptospira</taxon>
    </lineage>
</organism>
<keyword evidence="5" id="KW-0238">DNA-binding</keyword>
<keyword evidence="3 7" id="KW-0862">Zinc</keyword>
<dbReference type="Proteomes" id="UP000012220">
    <property type="component" value="Unassembled WGS sequence"/>
</dbReference>
<proteinExistence type="inferred from homology"/>
<feature type="binding site" evidence="7">
    <location>
        <position position="139"/>
    </location>
    <ligand>
        <name>Zn(2+)</name>
        <dbReference type="ChEBI" id="CHEBI:29105"/>
    </ligand>
</feature>
<protein>
    <submittedName>
        <fullName evidence="9">Ferric uptake regulator family protein</fullName>
    </submittedName>
</protein>
<dbReference type="FunFam" id="3.30.1490.190:FF:000012">
    <property type="entry name" value="Ferric uptake regulator family protein"/>
    <property type="match status" value="1"/>
</dbReference>
<dbReference type="EMBL" id="AHNY02000187">
    <property type="protein sequence ID" value="EMY24560.1"/>
    <property type="molecule type" value="Genomic_DNA"/>
</dbReference>
<dbReference type="GO" id="GO:0000976">
    <property type="term" value="F:transcription cis-regulatory region binding"/>
    <property type="evidence" value="ECO:0007669"/>
    <property type="project" value="TreeGrafter"/>
</dbReference>